<dbReference type="AlphaFoldDB" id="A2DIQ5"/>
<evidence type="ECO:0000256" key="3">
    <source>
        <dbReference type="ARBA" id="ARBA00022448"/>
    </source>
</evidence>
<evidence type="ECO:0000256" key="4">
    <source>
        <dbReference type="ARBA" id="ARBA00022892"/>
    </source>
</evidence>
<evidence type="ECO:0000313" key="11">
    <source>
        <dbReference type="Proteomes" id="UP000001542"/>
    </source>
</evidence>
<evidence type="ECO:0000256" key="7">
    <source>
        <dbReference type="ARBA" id="ARBA00040047"/>
    </source>
</evidence>
<name>A2DIQ5_TRIV3</name>
<keyword evidence="11" id="KW-1185">Reference proteome</keyword>
<keyword evidence="6" id="KW-0472">Membrane</keyword>
<dbReference type="PANTHER" id="PTHR13768">
    <property type="entry name" value="SOLUBLE NSF ATTACHMENT PROTEIN SNAP"/>
    <property type="match status" value="1"/>
</dbReference>
<dbReference type="Gene3D" id="1.25.40.10">
    <property type="entry name" value="Tetratricopeptide repeat domain"/>
    <property type="match status" value="1"/>
</dbReference>
<feature type="region of interest" description="Disordered" evidence="9">
    <location>
        <begin position="282"/>
        <end position="312"/>
    </location>
</feature>
<feature type="compositionally biased region" description="Acidic residues" evidence="9">
    <location>
        <begin position="301"/>
        <end position="312"/>
    </location>
</feature>
<dbReference type="GO" id="GO:0016192">
    <property type="term" value="P:vesicle-mediated transport"/>
    <property type="evidence" value="ECO:0007669"/>
    <property type="project" value="UniProtKB-KW"/>
</dbReference>
<evidence type="ECO:0000256" key="5">
    <source>
        <dbReference type="ARBA" id="ARBA00022927"/>
    </source>
</evidence>
<dbReference type="PANTHER" id="PTHR13768:SF2">
    <property type="entry name" value="GAMMA-SOLUBLE NSF ATTACHMENT PROTEIN"/>
    <property type="match status" value="1"/>
</dbReference>
<reference evidence="10" key="1">
    <citation type="submission" date="2006-10" db="EMBL/GenBank/DDBJ databases">
        <authorList>
            <person name="Amadeo P."/>
            <person name="Zhao Q."/>
            <person name="Wortman J."/>
            <person name="Fraser-Liggett C."/>
            <person name="Carlton J."/>
        </authorList>
    </citation>
    <scope>NUCLEOTIDE SEQUENCE</scope>
    <source>
        <strain evidence="10">G3</strain>
    </source>
</reference>
<dbReference type="KEGG" id="tva:5465175"/>
<dbReference type="SUPFAM" id="SSF48452">
    <property type="entry name" value="TPR-like"/>
    <property type="match status" value="1"/>
</dbReference>
<evidence type="ECO:0000313" key="10">
    <source>
        <dbReference type="EMBL" id="EAY19668.1"/>
    </source>
</evidence>
<sequence>MSNPQEKAMKEAQSILKSAEKECKGGIFSKPDYASGGAAFEKAYNILYKAKLYKEAMNAAMKGADAYDKCNLPLKAGALSQNASQAAFQDKQYDQLVPILDLCKCRFQAGNQALAGIRAVREMASRMRPIDKEISYQLYNSALDLVEDDEQYTWEKETFLDCACLALEMKKYPDVFKAWARAEKAFLFLKNTDAAAHCISAIIAIHLQRGDIVAAQNVFEEAMQKEYYVHTEDFSMIDFILRGVKNQDGDLIEAGQKNFIIQMLKPEIGRIIMGFKAPKSAPQLLPGSGEAAPAPAPAQDDKDEEESDLDLL</sequence>
<evidence type="ECO:0000256" key="1">
    <source>
        <dbReference type="ARBA" id="ARBA00004170"/>
    </source>
</evidence>
<dbReference type="VEuPathDB" id="TrichDB:TVAG_432640"/>
<dbReference type="Proteomes" id="UP000001542">
    <property type="component" value="Unassembled WGS sequence"/>
</dbReference>
<dbReference type="InterPro" id="IPR000744">
    <property type="entry name" value="NSF_attach"/>
</dbReference>
<dbReference type="SMR" id="A2DIQ5"/>
<dbReference type="EMBL" id="DS113205">
    <property type="protein sequence ID" value="EAY19668.1"/>
    <property type="molecule type" value="Genomic_DNA"/>
</dbReference>
<organism evidence="10 11">
    <name type="scientific">Trichomonas vaginalis (strain ATCC PRA-98 / G3)</name>
    <dbReference type="NCBI Taxonomy" id="412133"/>
    <lineage>
        <taxon>Eukaryota</taxon>
        <taxon>Metamonada</taxon>
        <taxon>Parabasalia</taxon>
        <taxon>Trichomonadida</taxon>
        <taxon>Trichomonadidae</taxon>
        <taxon>Trichomonas</taxon>
    </lineage>
</organism>
<evidence type="ECO:0000256" key="8">
    <source>
        <dbReference type="ARBA" id="ARBA00042485"/>
    </source>
</evidence>
<keyword evidence="5" id="KW-0653">Protein transport</keyword>
<dbReference type="InterPro" id="IPR011990">
    <property type="entry name" value="TPR-like_helical_dom_sf"/>
</dbReference>
<dbReference type="RefSeq" id="XP_001580654.1">
    <property type="nucleotide sequence ID" value="XM_001580604.1"/>
</dbReference>
<dbReference type="GO" id="GO:0019905">
    <property type="term" value="F:syntaxin binding"/>
    <property type="evidence" value="ECO:0000318"/>
    <property type="project" value="GO_Central"/>
</dbReference>
<keyword evidence="3" id="KW-0813">Transport</keyword>
<dbReference type="VEuPathDB" id="TrichDB:TVAGG3_0562600"/>
<dbReference type="GO" id="GO:0031201">
    <property type="term" value="C:SNARE complex"/>
    <property type="evidence" value="ECO:0000318"/>
    <property type="project" value="GO_Central"/>
</dbReference>
<dbReference type="STRING" id="5722.A2DIQ5"/>
<protein>
    <recommendedName>
        <fullName evidence="7">Gamma-soluble NSF attachment protein</fullName>
    </recommendedName>
    <alternativeName>
        <fullName evidence="8">N-ethylmaleimide-sensitive factor attachment protein gamma</fullName>
    </alternativeName>
</protein>
<reference evidence="10" key="2">
    <citation type="journal article" date="2007" name="Science">
        <title>Draft genome sequence of the sexually transmitted pathogen Trichomonas vaginalis.</title>
        <authorList>
            <person name="Carlton J.M."/>
            <person name="Hirt R.P."/>
            <person name="Silva J.C."/>
            <person name="Delcher A.L."/>
            <person name="Schatz M."/>
            <person name="Zhao Q."/>
            <person name="Wortman J.R."/>
            <person name="Bidwell S.L."/>
            <person name="Alsmark U.C.M."/>
            <person name="Besteiro S."/>
            <person name="Sicheritz-Ponten T."/>
            <person name="Noel C.J."/>
            <person name="Dacks J.B."/>
            <person name="Foster P.G."/>
            <person name="Simillion C."/>
            <person name="Van de Peer Y."/>
            <person name="Miranda-Saavedra D."/>
            <person name="Barton G.J."/>
            <person name="Westrop G.D."/>
            <person name="Mueller S."/>
            <person name="Dessi D."/>
            <person name="Fiori P.L."/>
            <person name="Ren Q."/>
            <person name="Paulsen I."/>
            <person name="Zhang H."/>
            <person name="Bastida-Corcuera F.D."/>
            <person name="Simoes-Barbosa A."/>
            <person name="Brown M.T."/>
            <person name="Hayes R.D."/>
            <person name="Mukherjee M."/>
            <person name="Okumura C.Y."/>
            <person name="Schneider R."/>
            <person name="Smith A.J."/>
            <person name="Vanacova S."/>
            <person name="Villalvazo M."/>
            <person name="Haas B.J."/>
            <person name="Pertea M."/>
            <person name="Feldblyum T.V."/>
            <person name="Utterback T.R."/>
            <person name="Shu C.L."/>
            <person name="Osoegawa K."/>
            <person name="de Jong P.J."/>
            <person name="Hrdy I."/>
            <person name="Horvathova L."/>
            <person name="Zubacova Z."/>
            <person name="Dolezal P."/>
            <person name="Malik S.B."/>
            <person name="Logsdon J.M. Jr."/>
            <person name="Henze K."/>
            <person name="Gupta A."/>
            <person name="Wang C.C."/>
            <person name="Dunne R.L."/>
            <person name="Upcroft J.A."/>
            <person name="Upcroft P."/>
            <person name="White O."/>
            <person name="Salzberg S.L."/>
            <person name="Tang P."/>
            <person name="Chiu C.-H."/>
            <person name="Lee Y.-S."/>
            <person name="Embley T.M."/>
            <person name="Coombs G.H."/>
            <person name="Mottram J.C."/>
            <person name="Tachezy J."/>
            <person name="Fraser-Liggett C.M."/>
            <person name="Johnson P.J."/>
        </authorList>
    </citation>
    <scope>NUCLEOTIDE SEQUENCE [LARGE SCALE GENOMIC DNA]</scope>
    <source>
        <strain evidence="10">G3</strain>
    </source>
</reference>
<evidence type="ECO:0000256" key="9">
    <source>
        <dbReference type="SAM" id="MobiDB-lite"/>
    </source>
</evidence>
<dbReference type="GO" id="GO:0005483">
    <property type="term" value="F:soluble NSF attachment protein activity"/>
    <property type="evidence" value="ECO:0000318"/>
    <property type="project" value="GO_Central"/>
</dbReference>
<gene>
    <name evidence="10" type="ORF">TVAG_432640</name>
</gene>
<keyword evidence="4" id="KW-0931">ER-Golgi transport</keyword>
<dbReference type="Pfam" id="PF14938">
    <property type="entry name" value="SNAP"/>
    <property type="match status" value="1"/>
</dbReference>
<dbReference type="GO" id="GO:0006886">
    <property type="term" value="P:intracellular protein transport"/>
    <property type="evidence" value="ECO:0000318"/>
    <property type="project" value="GO_Central"/>
</dbReference>
<dbReference type="OrthoDB" id="26569at2759"/>
<evidence type="ECO:0000256" key="2">
    <source>
        <dbReference type="ARBA" id="ARBA00010050"/>
    </source>
</evidence>
<comment type="subcellular location">
    <subcellularLocation>
        <location evidence="1">Membrane</location>
        <topology evidence="1">Peripheral membrane protein</topology>
    </subcellularLocation>
</comment>
<comment type="similarity">
    <text evidence="2">Belongs to the SNAP family.</text>
</comment>
<accession>A2DIQ5</accession>
<proteinExistence type="inferred from homology"/>
<dbReference type="InParanoid" id="A2DIQ5"/>
<evidence type="ECO:0000256" key="6">
    <source>
        <dbReference type="ARBA" id="ARBA00023136"/>
    </source>
</evidence>